<protein>
    <submittedName>
        <fullName evidence="4">NAD(P)H-quinone oxidoreductase</fullName>
    </submittedName>
</protein>
<dbReference type="NCBIfam" id="TIGR02824">
    <property type="entry name" value="quinone_pig3"/>
    <property type="match status" value="1"/>
</dbReference>
<dbReference type="Gene3D" id="3.90.180.10">
    <property type="entry name" value="Medium-chain alcohol dehydrogenases, catalytic domain"/>
    <property type="match status" value="1"/>
</dbReference>
<dbReference type="Pfam" id="PF08240">
    <property type="entry name" value="ADH_N"/>
    <property type="match status" value="1"/>
</dbReference>
<evidence type="ECO:0000259" key="3">
    <source>
        <dbReference type="SMART" id="SM00829"/>
    </source>
</evidence>
<dbReference type="InterPro" id="IPR020843">
    <property type="entry name" value="ER"/>
</dbReference>
<dbReference type="InterPro" id="IPR013149">
    <property type="entry name" value="ADH-like_C"/>
</dbReference>
<dbReference type="SUPFAM" id="SSF51735">
    <property type="entry name" value="NAD(P)-binding Rossmann-fold domains"/>
    <property type="match status" value="1"/>
</dbReference>
<dbReference type="AlphaFoldDB" id="A0AAC8VXL5"/>
<keyword evidence="1" id="KW-0521">NADP</keyword>
<dbReference type="SUPFAM" id="SSF50129">
    <property type="entry name" value="GroES-like"/>
    <property type="match status" value="1"/>
</dbReference>
<evidence type="ECO:0000256" key="2">
    <source>
        <dbReference type="ARBA" id="ARBA00023002"/>
    </source>
</evidence>
<dbReference type="PANTHER" id="PTHR48106:SF8">
    <property type="entry name" value="OS02G0805600 PROTEIN"/>
    <property type="match status" value="1"/>
</dbReference>
<dbReference type="Proteomes" id="UP000069935">
    <property type="component" value="Chromosome 1"/>
</dbReference>
<name>A0AAC8VXL5_9PROT</name>
<keyword evidence="5" id="KW-1185">Reference proteome</keyword>
<reference evidence="5" key="1">
    <citation type="submission" date="2015-08" db="EMBL/GenBank/DDBJ databases">
        <title>Complete Genome Sequence of Azospirillum thiophilum BV-S.</title>
        <authorList>
            <person name="Fomenkov A."/>
            <person name="Vincze T."/>
            <person name="Grabovich M."/>
            <person name="Dubinina G."/>
            <person name="Orlova M."/>
            <person name="Belousova E."/>
            <person name="Roberts R.J."/>
        </authorList>
    </citation>
    <scope>NUCLEOTIDE SEQUENCE [LARGE SCALE GENOMIC DNA]</scope>
    <source>
        <strain evidence="5">BV-S</strain>
    </source>
</reference>
<dbReference type="InterPro" id="IPR013154">
    <property type="entry name" value="ADH-like_N"/>
</dbReference>
<dbReference type="InterPro" id="IPR014189">
    <property type="entry name" value="Quinone_OxRdtase_PIG3"/>
</dbReference>
<accession>A0AAC8VXL5</accession>
<dbReference type="EMBL" id="CP012401">
    <property type="protein sequence ID" value="ALG71367.1"/>
    <property type="molecule type" value="Genomic_DNA"/>
</dbReference>
<dbReference type="Gene3D" id="3.40.50.720">
    <property type="entry name" value="NAD(P)-binding Rossmann-like Domain"/>
    <property type="match status" value="1"/>
</dbReference>
<proteinExistence type="predicted"/>
<dbReference type="GO" id="GO:0016651">
    <property type="term" value="F:oxidoreductase activity, acting on NAD(P)H"/>
    <property type="evidence" value="ECO:0007669"/>
    <property type="project" value="TreeGrafter"/>
</dbReference>
<dbReference type="InterPro" id="IPR036291">
    <property type="entry name" value="NAD(P)-bd_dom_sf"/>
</dbReference>
<dbReference type="PANTHER" id="PTHR48106">
    <property type="entry name" value="QUINONE OXIDOREDUCTASE PIG3-RELATED"/>
    <property type="match status" value="1"/>
</dbReference>
<evidence type="ECO:0000313" key="4">
    <source>
        <dbReference type="EMBL" id="ALG71367.1"/>
    </source>
</evidence>
<dbReference type="KEGG" id="ati:AL072_11110"/>
<dbReference type="RefSeq" id="WP_045580278.1">
    <property type="nucleotide sequence ID" value="NZ_CP012401.1"/>
</dbReference>
<dbReference type="Pfam" id="PF00107">
    <property type="entry name" value="ADH_zinc_N"/>
    <property type="match status" value="1"/>
</dbReference>
<keyword evidence="2" id="KW-0560">Oxidoreductase</keyword>
<feature type="domain" description="Enoyl reductase (ER)" evidence="3">
    <location>
        <begin position="18"/>
        <end position="331"/>
    </location>
</feature>
<evidence type="ECO:0000313" key="5">
    <source>
        <dbReference type="Proteomes" id="UP000069935"/>
    </source>
</evidence>
<dbReference type="GO" id="GO:0070402">
    <property type="term" value="F:NADPH binding"/>
    <property type="evidence" value="ECO:0007669"/>
    <property type="project" value="TreeGrafter"/>
</dbReference>
<dbReference type="CDD" id="cd05276">
    <property type="entry name" value="p53_inducible_oxidoreductase"/>
    <property type="match status" value="1"/>
</dbReference>
<dbReference type="SMART" id="SM00829">
    <property type="entry name" value="PKS_ER"/>
    <property type="match status" value="1"/>
</dbReference>
<gene>
    <name evidence="4" type="ORF">AL072_11110</name>
</gene>
<evidence type="ECO:0000256" key="1">
    <source>
        <dbReference type="ARBA" id="ARBA00022857"/>
    </source>
</evidence>
<sequence>MGLALPDSMRCVEITQPGGPEVLRPARRPAPVPGPGEILVEVAAAGVNRPDTLQRQGRYDPPPGASDLPGLELSGTVIAIGEGVEDWASGDRVCALVAGGGYADYCAVPAVQALPVPGPLSMVEAAAVPETFFTVWTNVFERGALKRGETLLIHGGSSGIGTTAIQLAKAFGATVFTTAGSDDKCRACEELGADRAINYRTEDFVTVIREATGGRGVDVVLDMVGGDYIARDVEIMAVDGRHVSIAFLQGSKVSLNMAPVMTKRLTLTGSTLRARPVAEKGRIAAALREHVWPLLESGAIKPQIHRVFPLEEAEDAHRLMESSTHIGKIVLAVGPEAG</sequence>
<reference evidence="4 5" key="2">
    <citation type="journal article" date="2016" name="Genome Announc.">
        <title>Complete Genome Sequence of a Strain of Azospirillum thiophilum Isolated from a Sulfide Spring.</title>
        <authorList>
            <person name="Fomenkov A."/>
            <person name="Vincze T."/>
            <person name="Grabovich M."/>
            <person name="Anton B.P."/>
            <person name="Dubinina G."/>
            <person name="Orlova M."/>
            <person name="Belousova E."/>
            <person name="Roberts R.J."/>
        </authorList>
    </citation>
    <scope>NUCLEOTIDE SEQUENCE [LARGE SCALE GENOMIC DNA]</scope>
    <source>
        <strain evidence="4 5">BV-S</strain>
    </source>
</reference>
<organism evidence="4 5">
    <name type="scientific">Azospirillum thiophilum</name>
    <dbReference type="NCBI Taxonomy" id="528244"/>
    <lineage>
        <taxon>Bacteria</taxon>
        <taxon>Pseudomonadati</taxon>
        <taxon>Pseudomonadota</taxon>
        <taxon>Alphaproteobacteria</taxon>
        <taxon>Rhodospirillales</taxon>
        <taxon>Azospirillaceae</taxon>
        <taxon>Azospirillum</taxon>
    </lineage>
</organism>
<dbReference type="InterPro" id="IPR011032">
    <property type="entry name" value="GroES-like_sf"/>
</dbReference>